<reference evidence="20 21" key="2">
    <citation type="submission" date="2018-11" db="EMBL/GenBank/DDBJ databases">
        <authorList>
            <consortium name="Pathogen Informatics"/>
        </authorList>
    </citation>
    <scope>NUCLEOTIDE SEQUENCE [LARGE SCALE GENOMIC DNA]</scope>
</reference>
<evidence type="ECO:0000256" key="8">
    <source>
        <dbReference type="ARBA" id="ARBA00022793"/>
    </source>
</evidence>
<evidence type="ECO:0000313" key="21">
    <source>
        <dbReference type="Proteomes" id="UP000278807"/>
    </source>
</evidence>
<name>A0A0R3TN32_RODNA</name>
<comment type="cofactor">
    <cofactor evidence="1">
        <name>NAD(+)</name>
        <dbReference type="ChEBI" id="CHEBI:57540"/>
    </cofactor>
</comment>
<dbReference type="SUPFAM" id="SSF51735">
    <property type="entry name" value="NAD(P)-binding Rossmann-fold domains"/>
    <property type="match status" value="1"/>
</dbReference>
<keyword evidence="12" id="KW-0333">Golgi apparatus</keyword>
<comment type="catalytic activity">
    <reaction evidence="17">
        <text>UDP-alpha-D-glucuronate + H(+) = UDP-alpha-D-xylose + CO2</text>
        <dbReference type="Rhea" id="RHEA:23916"/>
        <dbReference type="ChEBI" id="CHEBI:15378"/>
        <dbReference type="ChEBI" id="CHEBI:16526"/>
        <dbReference type="ChEBI" id="CHEBI:57632"/>
        <dbReference type="ChEBI" id="CHEBI:58052"/>
        <dbReference type="EC" id="4.1.1.35"/>
    </reaction>
    <physiologicalReaction direction="left-to-right" evidence="17">
        <dbReference type="Rhea" id="RHEA:23917"/>
    </physiologicalReaction>
</comment>
<keyword evidence="14" id="KW-0325">Glycoprotein</keyword>
<dbReference type="Gene3D" id="3.40.50.720">
    <property type="entry name" value="NAD(P)-binding Rossmann-like Domain"/>
    <property type="match status" value="1"/>
</dbReference>
<keyword evidence="15" id="KW-0456">Lyase</keyword>
<dbReference type="InterPro" id="IPR044516">
    <property type="entry name" value="UXS-like"/>
</dbReference>
<evidence type="ECO:0000259" key="19">
    <source>
        <dbReference type="Pfam" id="PF16363"/>
    </source>
</evidence>
<dbReference type="WBParaSite" id="HNAJ_0000877101-mRNA-1">
    <property type="protein sequence ID" value="HNAJ_0000877101-mRNA-1"/>
    <property type="gene ID" value="HNAJ_0000877101"/>
</dbReference>
<keyword evidence="8" id="KW-0210">Decarboxylase</keyword>
<evidence type="ECO:0000256" key="16">
    <source>
        <dbReference type="ARBA" id="ARBA00031585"/>
    </source>
</evidence>
<evidence type="ECO:0000313" key="20">
    <source>
        <dbReference type="EMBL" id="VDO04877.1"/>
    </source>
</evidence>
<organism evidence="22">
    <name type="scientific">Rodentolepis nana</name>
    <name type="common">Dwarf tapeworm</name>
    <name type="synonym">Hymenolepis nana</name>
    <dbReference type="NCBI Taxonomy" id="102285"/>
    <lineage>
        <taxon>Eukaryota</taxon>
        <taxon>Metazoa</taxon>
        <taxon>Spiralia</taxon>
        <taxon>Lophotrochozoa</taxon>
        <taxon>Platyhelminthes</taxon>
        <taxon>Cestoda</taxon>
        <taxon>Eucestoda</taxon>
        <taxon>Cyclophyllidea</taxon>
        <taxon>Hymenolepididae</taxon>
        <taxon>Rodentolepis</taxon>
    </lineage>
</organism>
<keyword evidence="21" id="KW-1185">Reference proteome</keyword>
<keyword evidence="13 18" id="KW-0472">Membrane</keyword>
<sequence length="418" mass="46885">MRYAQKLGILIVFLVGLIAISQLYLFNYSPKSVSRFKDELLHPDTGGTDLSIKRLKLRNSLAKPLAKIFNANKVLFDQNVDKFRIRPRLPVKRIIVTGGAGFVGSHLVDVLMSQGHNVTVLDNLFTGDLRNIAQWMKHSRFKFINFDVSNPIYLEADQIYHLASPASPPIYMVNPVETLKANLLGTINLLGLALRTGATFLLASTSEVYGDPEVHPQSESYWGNVNPNGVRSCYDEGKRGAESLTYAYFRSKGVPIRVARIFNTYGPRMQLNDGRVVSNFILQALSNKDICMYGNGNFTRSFMYISDLVEGLIRLMNANITDPVNLGNPLEFTIHELAVIVKNLTGSSSNITNCPEAIDDPKRRKPDITRAITHLNWEPKIQLKEGLRLTIGAFQEALKNPSLRMKNPNLARYLSDEQ</sequence>
<comment type="subcellular location">
    <subcellularLocation>
        <location evidence="2">Golgi apparatus</location>
        <location evidence="2">Golgi stack membrane</location>
        <topology evidence="2">Single-pass type II membrane protein</topology>
    </subcellularLocation>
</comment>
<evidence type="ECO:0000256" key="4">
    <source>
        <dbReference type="ARBA" id="ARBA00007505"/>
    </source>
</evidence>
<evidence type="ECO:0000256" key="6">
    <source>
        <dbReference type="ARBA" id="ARBA00018816"/>
    </source>
</evidence>
<evidence type="ECO:0000256" key="13">
    <source>
        <dbReference type="ARBA" id="ARBA00023136"/>
    </source>
</evidence>
<dbReference type="Proteomes" id="UP000278807">
    <property type="component" value="Unassembled WGS sequence"/>
</dbReference>
<feature type="domain" description="NAD(P)-binding" evidence="19">
    <location>
        <begin position="95"/>
        <end position="388"/>
    </location>
</feature>
<evidence type="ECO:0000256" key="12">
    <source>
        <dbReference type="ARBA" id="ARBA00023034"/>
    </source>
</evidence>
<dbReference type="Gene3D" id="3.90.25.10">
    <property type="entry name" value="UDP-galactose 4-epimerase, domain 1"/>
    <property type="match status" value="1"/>
</dbReference>
<dbReference type="FunFam" id="3.40.50.720:FF:000065">
    <property type="entry name" value="UDP-glucuronic acid decarboxylase 1"/>
    <property type="match status" value="1"/>
</dbReference>
<evidence type="ECO:0000256" key="18">
    <source>
        <dbReference type="SAM" id="Phobius"/>
    </source>
</evidence>
<proteinExistence type="inferred from homology"/>
<dbReference type="GO" id="GO:0032580">
    <property type="term" value="C:Golgi cisterna membrane"/>
    <property type="evidence" value="ECO:0007669"/>
    <property type="project" value="UniProtKB-SubCell"/>
</dbReference>
<dbReference type="GO" id="GO:0042732">
    <property type="term" value="P:D-xylose metabolic process"/>
    <property type="evidence" value="ECO:0007669"/>
    <property type="project" value="InterPro"/>
</dbReference>
<gene>
    <name evidence="20" type="ORF">HNAJ_LOCUS8767</name>
</gene>
<evidence type="ECO:0000256" key="17">
    <source>
        <dbReference type="ARBA" id="ARBA00049410"/>
    </source>
</evidence>
<keyword evidence="11" id="KW-0520">NAD</keyword>
<evidence type="ECO:0000256" key="1">
    <source>
        <dbReference type="ARBA" id="ARBA00001911"/>
    </source>
</evidence>
<dbReference type="AlphaFoldDB" id="A0A0R3TN32"/>
<feature type="transmembrane region" description="Helical" evidence="18">
    <location>
        <begin position="7"/>
        <end position="26"/>
    </location>
</feature>
<evidence type="ECO:0000256" key="3">
    <source>
        <dbReference type="ARBA" id="ARBA00005100"/>
    </source>
</evidence>
<evidence type="ECO:0000256" key="2">
    <source>
        <dbReference type="ARBA" id="ARBA00004447"/>
    </source>
</evidence>
<accession>A0A0R3TN32</accession>
<reference evidence="22" key="1">
    <citation type="submission" date="2017-02" db="UniProtKB">
        <authorList>
            <consortium name="WormBaseParasite"/>
        </authorList>
    </citation>
    <scope>IDENTIFICATION</scope>
</reference>
<dbReference type="EMBL" id="UZAE01012385">
    <property type="protein sequence ID" value="VDO04877.1"/>
    <property type="molecule type" value="Genomic_DNA"/>
</dbReference>
<comment type="similarity">
    <text evidence="4">Belongs to the NAD(P)-dependent epimerase/dehydratase family. UDP-glucuronic acid decarboxylase subfamily.</text>
</comment>
<dbReference type="CDD" id="cd05230">
    <property type="entry name" value="UGD_SDR_e"/>
    <property type="match status" value="1"/>
</dbReference>
<evidence type="ECO:0000313" key="22">
    <source>
        <dbReference type="WBParaSite" id="HNAJ_0000877101-mRNA-1"/>
    </source>
</evidence>
<dbReference type="InterPro" id="IPR036291">
    <property type="entry name" value="NAD(P)-bd_dom_sf"/>
</dbReference>
<dbReference type="UniPathway" id="UPA00796">
    <property type="reaction ID" value="UER00771"/>
</dbReference>
<comment type="pathway">
    <text evidence="3">Nucleotide-sugar biosynthesis; UDP-alpha-D-xylose biosynthesis; UDP-alpha-D-xylose from UDP-alpha-D-glucuronate: step 1/1.</text>
</comment>
<dbReference type="Pfam" id="PF16363">
    <property type="entry name" value="GDP_Man_Dehyd"/>
    <property type="match status" value="1"/>
</dbReference>
<protein>
    <recommendedName>
        <fullName evidence="6">UDP-glucuronic acid decarboxylase 1</fullName>
        <ecNumber evidence="5">4.1.1.35</ecNumber>
    </recommendedName>
    <alternativeName>
        <fullName evidence="16">UDP-glucuronate decarboxylase 1</fullName>
    </alternativeName>
</protein>
<evidence type="ECO:0000256" key="14">
    <source>
        <dbReference type="ARBA" id="ARBA00023180"/>
    </source>
</evidence>
<dbReference type="GO" id="GO:0048040">
    <property type="term" value="F:UDP-glucuronate decarboxylase activity"/>
    <property type="evidence" value="ECO:0007669"/>
    <property type="project" value="UniProtKB-EC"/>
</dbReference>
<dbReference type="OrthoDB" id="331544at2759"/>
<evidence type="ECO:0000256" key="10">
    <source>
        <dbReference type="ARBA" id="ARBA00022989"/>
    </source>
</evidence>
<dbReference type="EC" id="4.1.1.35" evidence="5"/>
<dbReference type="GO" id="GO:0033320">
    <property type="term" value="P:UDP-D-xylose biosynthetic process"/>
    <property type="evidence" value="ECO:0007669"/>
    <property type="project" value="UniProtKB-UniPathway"/>
</dbReference>
<keyword evidence="10 18" id="KW-1133">Transmembrane helix</keyword>
<dbReference type="STRING" id="102285.A0A0R3TN32"/>
<dbReference type="InterPro" id="IPR016040">
    <property type="entry name" value="NAD(P)-bd_dom"/>
</dbReference>
<evidence type="ECO:0000256" key="15">
    <source>
        <dbReference type="ARBA" id="ARBA00023239"/>
    </source>
</evidence>
<evidence type="ECO:0000256" key="7">
    <source>
        <dbReference type="ARBA" id="ARBA00022692"/>
    </source>
</evidence>
<evidence type="ECO:0000256" key="5">
    <source>
        <dbReference type="ARBA" id="ARBA00012290"/>
    </source>
</evidence>
<dbReference type="GO" id="GO:0070403">
    <property type="term" value="F:NAD+ binding"/>
    <property type="evidence" value="ECO:0007669"/>
    <property type="project" value="InterPro"/>
</dbReference>
<keyword evidence="9" id="KW-0735">Signal-anchor</keyword>
<evidence type="ECO:0000256" key="9">
    <source>
        <dbReference type="ARBA" id="ARBA00022968"/>
    </source>
</evidence>
<dbReference type="PANTHER" id="PTHR43078:SF6">
    <property type="entry name" value="UDP-GLUCURONIC ACID DECARBOXYLASE 1"/>
    <property type="match status" value="1"/>
</dbReference>
<keyword evidence="7 18" id="KW-0812">Transmembrane</keyword>
<evidence type="ECO:0000256" key="11">
    <source>
        <dbReference type="ARBA" id="ARBA00023027"/>
    </source>
</evidence>
<dbReference type="PANTHER" id="PTHR43078">
    <property type="entry name" value="UDP-GLUCURONIC ACID DECARBOXYLASE-RELATED"/>
    <property type="match status" value="1"/>
</dbReference>